<sequence length="117" mass="13254">MFVRILSTKPKPKMKPIELKTPPEQIQTITRVIFDIVKEDGPLTVADSWERVKVCFTFSTSWSEWIDGQKPHEDCVEMDEGETKAQARLQPCGPSLATPVHSLAYQAQQLEAGKVRE</sequence>
<comment type="caution">
    <text evidence="1">The sequence shown here is derived from an EMBL/GenBank/DDBJ whole genome shotgun (WGS) entry which is preliminary data.</text>
</comment>
<gene>
    <name evidence="1" type="ORF">WN944_006766</name>
</gene>
<evidence type="ECO:0000313" key="1">
    <source>
        <dbReference type="EMBL" id="KAK9214767.1"/>
    </source>
</evidence>
<dbReference type="PANTHER" id="PTHR35110">
    <property type="entry name" value="EXPRESSED PROTEIN"/>
    <property type="match status" value="1"/>
</dbReference>
<proteinExistence type="predicted"/>
<reference evidence="1 2" key="1">
    <citation type="submission" date="2024-05" db="EMBL/GenBank/DDBJ databases">
        <title>Haplotype-resolved chromosome-level genome assembly of Huyou (Citrus changshanensis).</title>
        <authorList>
            <person name="Miao C."/>
            <person name="Chen W."/>
            <person name="Wu Y."/>
            <person name="Wang L."/>
            <person name="Zhao S."/>
            <person name="Grierson D."/>
            <person name="Xu C."/>
            <person name="Chen K."/>
        </authorList>
    </citation>
    <scope>NUCLEOTIDE SEQUENCE [LARGE SCALE GENOMIC DNA]</scope>
    <source>
        <strain evidence="1">01-14</strain>
        <tissue evidence="1">Leaf</tissue>
    </source>
</reference>
<dbReference type="PANTHER" id="PTHR35110:SF3">
    <property type="entry name" value="OS08G0360000 PROTEIN"/>
    <property type="match status" value="1"/>
</dbReference>
<name>A0AAP0MLM9_9ROSI</name>
<accession>A0AAP0MLM9</accession>
<dbReference type="AlphaFoldDB" id="A0AAP0MLM9"/>
<keyword evidence="2" id="KW-1185">Reference proteome</keyword>
<organism evidence="1 2">
    <name type="scientific">Citrus x changshan-huyou</name>
    <dbReference type="NCBI Taxonomy" id="2935761"/>
    <lineage>
        <taxon>Eukaryota</taxon>
        <taxon>Viridiplantae</taxon>
        <taxon>Streptophyta</taxon>
        <taxon>Embryophyta</taxon>
        <taxon>Tracheophyta</taxon>
        <taxon>Spermatophyta</taxon>
        <taxon>Magnoliopsida</taxon>
        <taxon>eudicotyledons</taxon>
        <taxon>Gunneridae</taxon>
        <taxon>Pentapetalae</taxon>
        <taxon>rosids</taxon>
        <taxon>malvids</taxon>
        <taxon>Sapindales</taxon>
        <taxon>Rutaceae</taxon>
        <taxon>Aurantioideae</taxon>
        <taxon>Citrus</taxon>
    </lineage>
</organism>
<dbReference type="Proteomes" id="UP001428341">
    <property type="component" value="Unassembled WGS sequence"/>
</dbReference>
<protein>
    <submittedName>
        <fullName evidence="1">Uncharacterized protein</fullName>
    </submittedName>
</protein>
<dbReference type="EMBL" id="JBCGBO010000003">
    <property type="protein sequence ID" value="KAK9214767.1"/>
    <property type="molecule type" value="Genomic_DNA"/>
</dbReference>
<evidence type="ECO:0000313" key="2">
    <source>
        <dbReference type="Proteomes" id="UP001428341"/>
    </source>
</evidence>